<name>A0ABY8RGQ4_9FLAO</name>
<proteinExistence type="predicted"/>
<evidence type="ECO:0008006" key="3">
    <source>
        <dbReference type="Google" id="ProtNLM"/>
    </source>
</evidence>
<reference evidence="1 2" key="1">
    <citation type="submission" date="2023-05" db="EMBL/GenBank/DDBJ databases">
        <title>Genomic insight into Chryseobacterium sp. wdc7 isolated forest soil (Gotjawal).</title>
        <authorList>
            <person name="Park S.-J."/>
        </authorList>
    </citation>
    <scope>NUCLEOTIDE SEQUENCE [LARGE SCALE GENOMIC DNA]</scope>
    <source>
        <strain evidence="2">wdc7</strain>
    </source>
</reference>
<protein>
    <recommendedName>
        <fullName evidence="3">Glycosyl transferase family 1 domain-containing protein</fullName>
    </recommendedName>
</protein>
<evidence type="ECO:0000313" key="2">
    <source>
        <dbReference type="Proteomes" id="UP001241656"/>
    </source>
</evidence>
<accession>A0ABY8RGQ4</accession>
<dbReference type="RefSeq" id="WP_282906307.1">
    <property type="nucleotide sequence ID" value="NZ_CP124855.1"/>
</dbReference>
<evidence type="ECO:0000313" key="1">
    <source>
        <dbReference type="EMBL" id="WHF53056.1"/>
    </source>
</evidence>
<gene>
    <name evidence="1" type="ORF">QGN23_07240</name>
</gene>
<organism evidence="1 2">
    <name type="scientific">Chryseobacterium gotjawalense</name>
    <dbReference type="NCBI Taxonomy" id="3042315"/>
    <lineage>
        <taxon>Bacteria</taxon>
        <taxon>Pseudomonadati</taxon>
        <taxon>Bacteroidota</taxon>
        <taxon>Flavobacteriia</taxon>
        <taxon>Flavobacteriales</taxon>
        <taxon>Weeksellaceae</taxon>
        <taxon>Chryseobacterium group</taxon>
        <taxon>Chryseobacterium</taxon>
    </lineage>
</organism>
<keyword evidence="2" id="KW-1185">Reference proteome</keyword>
<dbReference type="Proteomes" id="UP001241656">
    <property type="component" value="Chromosome"/>
</dbReference>
<dbReference type="EMBL" id="CP124855">
    <property type="protein sequence ID" value="WHF53056.1"/>
    <property type="molecule type" value="Genomic_DNA"/>
</dbReference>
<sequence>MIIAAELQMQGNKHIGVNSSMLKILADELNDEIIIFCDTLHKDILAEKYEYNNISWRTFKYSGEFELKKIAIPLKVMREVFLSFKIFILAHNKKSNLIFFFSSYPFTQFFLNIFSFIFNQKIIVCQHGDLGVLSMRKPKILSKIFGYAQRFFFNFRFNKVIVLFYGESVRKLFFSKFKKYNSNNVISIDHPYNFRSDLPVKIKSRPIKISGIGTGLINKNSQYIYKLAKLLEEEIKRGEIIFQHIGNISPEVLSYRNGLVIEKGNKFMDYDIFKKELNESDFFIYFFEKDTLYDLCPSGTFFDAIKYQKPILAIENPFFSHYFEKLGDIGFLAKDLNELKDYIAKGSMKNDNIFLSNLENATYLLDLKEIGKSFKIQFDEINN</sequence>